<keyword evidence="2" id="KW-1185">Reference proteome</keyword>
<dbReference type="RefSeq" id="WP_251836953.1">
    <property type="nucleotide sequence ID" value="NZ_JACSQG010000007.1"/>
</dbReference>
<evidence type="ECO:0000313" key="2">
    <source>
        <dbReference type="Proteomes" id="UP000611945"/>
    </source>
</evidence>
<name>A0ABR8TRS5_9PSED</name>
<proteinExistence type="predicted"/>
<evidence type="ECO:0000313" key="1">
    <source>
        <dbReference type="EMBL" id="MBD7978180.1"/>
    </source>
</evidence>
<protein>
    <submittedName>
        <fullName evidence="1">Uncharacterized protein</fullName>
    </submittedName>
</protein>
<accession>A0ABR8TRS5</accession>
<dbReference type="EMBL" id="JACSQG010000007">
    <property type="protein sequence ID" value="MBD7978180.1"/>
    <property type="molecule type" value="Genomic_DNA"/>
</dbReference>
<reference evidence="1 2" key="1">
    <citation type="submission" date="2020-08" db="EMBL/GenBank/DDBJ databases">
        <title>A Genomic Blueprint of the Chicken Gut Microbiome.</title>
        <authorList>
            <person name="Gilroy R."/>
            <person name="Ravi A."/>
            <person name="Getino M."/>
            <person name="Pursley I."/>
            <person name="Horton D.L."/>
            <person name="Alikhan N.-F."/>
            <person name="Baker D."/>
            <person name="Gharbi K."/>
            <person name="Hall N."/>
            <person name="Watson M."/>
            <person name="Adriaenssens E.M."/>
            <person name="Foster-Nyarko E."/>
            <person name="Jarju S."/>
            <person name="Secka A."/>
            <person name="Antonio M."/>
            <person name="Oren A."/>
            <person name="Chaudhuri R."/>
            <person name="La Ragione R.M."/>
            <person name="Hildebrand F."/>
            <person name="Pallen M.J."/>
        </authorList>
    </citation>
    <scope>NUCLEOTIDE SEQUENCE [LARGE SCALE GENOMIC DNA]</scope>
    <source>
        <strain evidence="1 2">Sa2CUA2</strain>
    </source>
</reference>
<comment type="caution">
    <text evidence="1">The sequence shown here is derived from an EMBL/GenBank/DDBJ whole genome shotgun (WGS) entry which is preliminary data.</text>
</comment>
<organism evidence="1 2">
    <name type="scientific">Serpens gallinarum</name>
    <dbReference type="NCBI Taxonomy" id="2763075"/>
    <lineage>
        <taxon>Bacteria</taxon>
        <taxon>Pseudomonadati</taxon>
        <taxon>Pseudomonadota</taxon>
        <taxon>Gammaproteobacteria</taxon>
        <taxon>Pseudomonadales</taxon>
        <taxon>Pseudomonadaceae</taxon>
        <taxon>Pseudomonas</taxon>
    </lineage>
</organism>
<sequence length="179" mass="19063">MKRYEVAFAGRLQPGVDPARVRANLAQLFQADESRIEALFSGRRVVIKNNLDEVAAEKYRAALARAGAVAEVCPQDAELPQEIEQSAYTAQPRSVSVPAPGRLEVVPRDEYMAAFSAVQAPDFGLAPVGADLQDVTPSPTAPAIHVSALALLPVGSDLGQRIEPVVASVPDSSHLRVLD</sequence>
<gene>
    <name evidence="1" type="ORF">H9642_13410</name>
</gene>
<dbReference type="Proteomes" id="UP000611945">
    <property type="component" value="Unassembled WGS sequence"/>
</dbReference>